<accession>A0A9X8EP36</accession>
<dbReference type="Gene3D" id="1.10.10.60">
    <property type="entry name" value="Homeodomain-like"/>
    <property type="match status" value="1"/>
</dbReference>
<protein>
    <submittedName>
        <fullName evidence="8">AraC family transcriptional regulator</fullName>
    </submittedName>
</protein>
<sequence length="275" mass="30896">MKRSPGLSRRAPDLYDPEGAHQTASAMYVSLNSFQPCDLPSLLSSLQPIAPLLDTLSDVVFFIKDTQARYAFVNHTLARRCGFRHSHELLGLTADSVFPERFGPLYTAQDRRVLDSGRELADQLELHLYFGNQPVWCLTHKLALFDTQGQIVGLAGISRDLQAPQASHPGFDRLAAVDAHIREHFARPVSLAELTAIAGLSAAQLERNCKRVFQLTPRQMIHKVRLEEASRLLHHSDLPITEIALRCGYTDHSAFSRQFRALTSLSPSQYRDTRR</sequence>
<dbReference type="GO" id="GO:0016301">
    <property type="term" value="F:kinase activity"/>
    <property type="evidence" value="ECO:0007669"/>
    <property type="project" value="UniProtKB-KW"/>
</dbReference>
<dbReference type="PROSITE" id="PS00041">
    <property type="entry name" value="HTH_ARAC_FAMILY_1"/>
    <property type="match status" value="1"/>
</dbReference>
<evidence type="ECO:0000313" key="9">
    <source>
        <dbReference type="Proteomes" id="UP000269115"/>
    </source>
</evidence>
<evidence type="ECO:0000313" key="8">
    <source>
        <dbReference type="EMBL" id="ROQ53146.1"/>
    </source>
</evidence>
<organism evidence="8 9">
    <name type="scientific">Pseudomonas putida</name>
    <name type="common">Arthrobacter siderocapsulatus</name>
    <dbReference type="NCBI Taxonomy" id="303"/>
    <lineage>
        <taxon>Bacteria</taxon>
        <taxon>Pseudomonadati</taxon>
        <taxon>Pseudomonadota</taxon>
        <taxon>Gammaproteobacteria</taxon>
        <taxon>Pseudomonadales</taxon>
        <taxon>Pseudomonadaceae</taxon>
        <taxon>Pseudomonas</taxon>
    </lineage>
</organism>
<dbReference type="PRINTS" id="PR00032">
    <property type="entry name" value="HTHARAC"/>
</dbReference>
<name>A0A9X8EP36_PSEPU</name>
<reference evidence="8 9" key="1">
    <citation type="submission" date="2018-11" db="EMBL/GenBank/DDBJ databases">
        <title>Genomic analyses of the natural microbiome of Caenorhabditis elegans.</title>
        <authorList>
            <person name="Samuel B."/>
        </authorList>
    </citation>
    <scope>NUCLEOTIDE SEQUENCE [LARGE SCALE GENOMIC DNA]</scope>
    <source>
        <strain evidence="8 9">BIGb0473</strain>
    </source>
</reference>
<keyword evidence="5" id="KW-0804">Transcription</keyword>
<evidence type="ECO:0000256" key="3">
    <source>
        <dbReference type="ARBA" id="ARBA00023015"/>
    </source>
</evidence>
<feature type="domain" description="HTH araC/xylS-type" evidence="7">
    <location>
        <begin position="175"/>
        <end position="273"/>
    </location>
</feature>
<evidence type="ECO:0000256" key="2">
    <source>
        <dbReference type="ARBA" id="ARBA00022777"/>
    </source>
</evidence>
<dbReference type="InterPro" id="IPR020449">
    <property type="entry name" value="Tscrpt_reg_AraC-type_HTH"/>
</dbReference>
<dbReference type="SUPFAM" id="SSF46689">
    <property type="entry name" value="Homeodomain-like"/>
    <property type="match status" value="2"/>
</dbReference>
<dbReference type="Pfam" id="PF08448">
    <property type="entry name" value="PAS_4"/>
    <property type="match status" value="1"/>
</dbReference>
<dbReference type="Pfam" id="PF12833">
    <property type="entry name" value="HTH_18"/>
    <property type="match status" value="1"/>
</dbReference>
<dbReference type="InterPro" id="IPR009057">
    <property type="entry name" value="Homeodomain-like_sf"/>
</dbReference>
<dbReference type="InterPro" id="IPR050204">
    <property type="entry name" value="AraC_XylS_family_regulators"/>
</dbReference>
<dbReference type="EMBL" id="RJUR01000011">
    <property type="protein sequence ID" value="ROQ53146.1"/>
    <property type="molecule type" value="Genomic_DNA"/>
</dbReference>
<evidence type="ECO:0000256" key="6">
    <source>
        <dbReference type="ARBA" id="ARBA00037345"/>
    </source>
</evidence>
<comment type="subcellular location">
    <subcellularLocation>
        <location evidence="1">Cytoplasm</location>
    </subcellularLocation>
</comment>
<keyword evidence="3" id="KW-0805">Transcription regulation</keyword>
<comment type="function">
    <text evidence="6">Regulatory protein of the TOL plasmid xyl operons. XylS activates the xylXYZLTEGFJQKIH operon required for the degradation of toluene, m-xylene and p-xylene.</text>
</comment>
<dbReference type="GO" id="GO:0003700">
    <property type="term" value="F:DNA-binding transcription factor activity"/>
    <property type="evidence" value="ECO:0007669"/>
    <property type="project" value="InterPro"/>
</dbReference>
<comment type="caution">
    <text evidence="8">The sequence shown here is derived from an EMBL/GenBank/DDBJ whole genome shotgun (WGS) entry which is preliminary data.</text>
</comment>
<dbReference type="InterPro" id="IPR035965">
    <property type="entry name" value="PAS-like_dom_sf"/>
</dbReference>
<dbReference type="InterPro" id="IPR018062">
    <property type="entry name" value="HTH_AraC-typ_CS"/>
</dbReference>
<dbReference type="SMART" id="SM00342">
    <property type="entry name" value="HTH_ARAC"/>
    <property type="match status" value="1"/>
</dbReference>
<evidence type="ECO:0000256" key="5">
    <source>
        <dbReference type="ARBA" id="ARBA00023163"/>
    </source>
</evidence>
<dbReference type="InterPro" id="IPR018060">
    <property type="entry name" value="HTH_AraC"/>
</dbReference>
<keyword evidence="4" id="KW-0238">DNA-binding</keyword>
<dbReference type="GO" id="GO:0043565">
    <property type="term" value="F:sequence-specific DNA binding"/>
    <property type="evidence" value="ECO:0007669"/>
    <property type="project" value="InterPro"/>
</dbReference>
<gene>
    <name evidence="8" type="ORF">EDF85_0899</name>
</gene>
<keyword evidence="2" id="KW-0418">Kinase</keyword>
<evidence type="ECO:0000256" key="4">
    <source>
        <dbReference type="ARBA" id="ARBA00023125"/>
    </source>
</evidence>
<dbReference type="PANTHER" id="PTHR46796:SF13">
    <property type="entry name" value="HTH-TYPE TRANSCRIPTIONAL ACTIVATOR RHAS"/>
    <property type="match status" value="1"/>
</dbReference>
<dbReference type="Proteomes" id="UP000269115">
    <property type="component" value="Unassembled WGS sequence"/>
</dbReference>
<dbReference type="SUPFAM" id="SSF55785">
    <property type="entry name" value="PYP-like sensor domain (PAS domain)"/>
    <property type="match status" value="1"/>
</dbReference>
<dbReference type="InterPro" id="IPR013656">
    <property type="entry name" value="PAS_4"/>
</dbReference>
<dbReference type="AlphaFoldDB" id="A0A9X8EP36"/>
<dbReference type="PROSITE" id="PS01124">
    <property type="entry name" value="HTH_ARAC_FAMILY_2"/>
    <property type="match status" value="1"/>
</dbReference>
<dbReference type="Gene3D" id="3.30.450.20">
    <property type="entry name" value="PAS domain"/>
    <property type="match status" value="1"/>
</dbReference>
<keyword evidence="2" id="KW-0808">Transferase</keyword>
<evidence type="ECO:0000256" key="1">
    <source>
        <dbReference type="ARBA" id="ARBA00004496"/>
    </source>
</evidence>
<dbReference type="PANTHER" id="PTHR46796">
    <property type="entry name" value="HTH-TYPE TRANSCRIPTIONAL ACTIVATOR RHAS-RELATED"/>
    <property type="match status" value="1"/>
</dbReference>
<dbReference type="GO" id="GO:0005737">
    <property type="term" value="C:cytoplasm"/>
    <property type="evidence" value="ECO:0007669"/>
    <property type="project" value="UniProtKB-SubCell"/>
</dbReference>
<proteinExistence type="predicted"/>
<dbReference type="GO" id="GO:0009893">
    <property type="term" value="P:positive regulation of metabolic process"/>
    <property type="evidence" value="ECO:0007669"/>
    <property type="project" value="UniProtKB-ARBA"/>
</dbReference>
<evidence type="ECO:0000259" key="7">
    <source>
        <dbReference type="PROSITE" id="PS01124"/>
    </source>
</evidence>